<keyword evidence="2 9" id="KW-0808">Transferase</keyword>
<evidence type="ECO:0000313" key="10">
    <source>
        <dbReference type="Proteomes" id="UP001595818"/>
    </source>
</evidence>
<name>A0ABV9T5W5_9BACT</name>
<dbReference type="Gene3D" id="3.40.980.20">
    <property type="entry name" value="Four-carbon acid sugar kinase, nucleotide binding domain"/>
    <property type="match status" value="1"/>
</dbReference>
<dbReference type="InterPro" id="IPR010737">
    <property type="entry name" value="4-carb_acid_sugar_kinase_N"/>
</dbReference>
<dbReference type="InterPro" id="IPR037051">
    <property type="entry name" value="4-carb_acid_sugar_kinase_N_sf"/>
</dbReference>
<feature type="domain" description="Four-carbon acid sugar kinase N-terminal" evidence="7">
    <location>
        <begin position="11"/>
        <end position="254"/>
    </location>
</feature>
<dbReference type="EC" id="2.7.1.-" evidence="9"/>
<evidence type="ECO:0000259" key="8">
    <source>
        <dbReference type="Pfam" id="PF17042"/>
    </source>
</evidence>
<protein>
    <submittedName>
        <fullName evidence="9">Four-carbon acid sugar kinase family protein</fullName>
        <ecNumber evidence="9">2.7.1.-</ecNumber>
    </submittedName>
</protein>
<dbReference type="Proteomes" id="UP001595818">
    <property type="component" value="Unassembled WGS sequence"/>
</dbReference>
<evidence type="ECO:0000256" key="2">
    <source>
        <dbReference type="ARBA" id="ARBA00022679"/>
    </source>
</evidence>
<dbReference type="Pfam" id="PF07005">
    <property type="entry name" value="SBD_N"/>
    <property type="match status" value="1"/>
</dbReference>
<organism evidence="9 10">
    <name type="scientific">Negadavirga shengliensis</name>
    <dbReference type="NCBI Taxonomy" id="1389218"/>
    <lineage>
        <taxon>Bacteria</taxon>
        <taxon>Pseudomonadati</taxon>
        <taxon>Bacteroidota</taxon>
        <taxon>Cytophagia</taxon>
        <taxon>Cytophagales</taxon>
        <taxon>Cyclobacteriaceae</taxon>
        <taxon>Negadavirga</taxon>
    </lineage>
</organism>
<feature type="domain" description="Four-carbon acid sugar kinase nucleotide binding" evidence="8">
    <location>
        <begin position="281"/>
        <end position="457"/>
    </location>
</feature>
<dbReference type="InterPro" id="IPR042213">
    <property type="entry name" value="NBD_C_sf"/>
</dbReference>
<keyword evidence="6" id="KW-0119">Carbohydrate metabolism</keyword>
<proteinExistence type="inferred from homology"/>
<comment type="caution">
    <text evidence="9">The sequence shown here is derived from an EMBL/GenBank/DDBJ whole genome shotgun (WGS) entry which is preliminary data.</text>
</comment>
<evidence type="ECO:0000259" key="7">
    <source>
        <dbReference type="Pfam" id="PF07005"/>
    </source>
</evidence>
<dbReference type="EMBL" id="JBHSJJ010000015">
    <property type="protein sequence ID" value="MFC4874147.1"/>
    <property type="molecule type" value="Genomic_DNA"/>
</dbReference>
<sequence length="464" mass="49988">MEVKTNSSLLLAYYGDDFTGSTDALEVISRYHLKAVLFISPPSREQLDKYPGIQAYGVAGMSRAMDPEEMEKELKPAFRALKTSGASQVHYKVCSTFDSAPHIGSIGKAIDIGKEVFGSRYISLLVAAPALGRYGVFGNLFARVGTGKEGPVYRLDRHPSMSRHPITPMGESDLRLHLKKQTDARIGLVDILAAEEGVDQINLQLERNLADQAEVVLFDALDTQHMESVGAIMDAASEGEVHFSVGSSGVEMALGQYWNKTGKTNPNGHRWPDPGKSTPLLVVSGSCSPVTEAQINWAFRHDFESVALDTLEVVRGDAENEIQRCLQLTAAQLLKGRSVVIHAAIGRDDPRLVETKQQLAASDKKDSEVTSLTSVLLGKALGKITKGLAEKNLFKRLVIAGGDTSSIMARTLGIEAVEMIASIVPGAPLCKALAPNSPLDGLEINFKGGQVGGDDYFGRLLEGK</sequence>
<evidence type="ECO:0000256" key="3">
    <source>
        <dbReference type="ARBA" id="ARBA00022741"/>
    </source>
</evidence>
<gene>
    <name evidence="9" type="ORF">ACFPFU_20755</name>
</gene>
<evidence type="ECO:0000256" key="1">
    <source>
        <dbReference type="ARBA" id="ARBA00005715"/>
    </source>
</evidence>
<keyword evidence="5" id="KW-0067">ATP-binding</keyword>
<dbReference type="Pfam" id="PF17042">
    <property type="entry name" value="NBD_C"/>
    <property type="match status" value="1"/>
</dbReference>
<evidence type="ECO:0000256" key="6">
    <source>
        <dbReference type="ARBA" id="ARBA00023277"/>
    </source>
</evidence>
<evidence type="ECO:0000313" key="9">
    <source>
        <dbReference type="EMBL" id="MFC4874147.1"/>
    </source>
</evidence>
<accession>A0ABV9T5W5</accession>
<keyword evidence="3" id="KW-0547">Nucleotide-binding</keyword>
<dbReference type="Gene3D" id="3.40.50.10840">
    <property type="entry name" value="Putative sugar-binding, N-terminal domain"/>
    <property type="match status" value="1"/>
</dbReference>
<reference evidence="10" key="1">
    <citation type="journal article" date="2019" name="Int. J. Syst. Evol. Microbiol.">
        <title>The Global Catalogue of Microorganisms (GCM) 10K type strain sequencing project: providing services to taxonomists for standard genome sequencing and annotation.</title>
        <authorList>
            <consortium name="The Broad Institute Genomics Platform"/>
            <consortium name="The Broad Institute Genome Sequencing Center for Infectious Disease"/>
            <person name="Wu L."/>
            <person name="Ma J."/>
        </authorList>
    </citation>
    <scope>NUCLEOTIDE SEQUENCE [LARGE SCALE GENOMIC DNA]</scope>
    <source>
        <strain evidence="10">CGMCC 4.7466</strain>
    </source>
</reference>
<dbReference type="GO" id="GO:0016301">
    <property type="term" value="F:kinase activity"/>
    <property type="evidence" value="ECO:0007669"/>
    <property type="project" value="UniProtKB-KW"/>
</dbReference>
<dbReference type="SUPFAM" id="SSF142764">
    <property type="entry name" value="YgbK-like"/>
    <property type="match status" value="1"/>
</dbReference>
<keyword evidence="4 9" id="KW-0418">Kinase</keyword>
<evidence type="ECO:0000256" key="5">
    <source>
        <dbReference type="ARBA" id="ARBA00022840"/>
    </source>
</evidence>
<evidence type="ECO:0000256" key="4">
    <source>
        <dbReference type="ARBA" id="ARBA00022777"/>
    </source>
</evidence>
<dbReference type="InterPro" id="IPR031475">
    <property type="entry name" value="NBD_C"/>
</dbReference>
<comment type="similarity">
    <text evidence="1">Belongs to the four-carbon acid sugar kinase family.</text>
</comment>
<dbReference type="RefSeq" id="WP_377067711.1">
    <property type="nucleotide sequence ID" value="NZ_JBHSJJ010000015.1"/>
</dbReference>
<keyword evidence="10" id="KW-1185">Reference proteome</keyword>